<dbReference type="GeneID" id="87834389"/>
<reference evidence="1" key="1">
    <citation type="journal article" date="2023" name="Mol. Phylogenet. Evol.">
        <title>Genome-scale phylogeny and comparative genomics of the fungal order Sordariales.</title>
        <authorList>
            <person name="Hensen N."/>
            <person name="Bonometti L."/>
            <person name="Westerberg I."/>
            <person name="Brannstrom I.O."/>
            <person name="Guillou S."/>
            <person name="Cros-Aarteil S."/>
            <person name="Calhoun S."/>
            <person name="Haridas S."/>
            <person name="Kuo A."/>
            <person name="Mondo S."/>
            <person name="Pangilinan J."/>
            <person name="Riley R."/>
            <person name="LaButti K."/>
            <person name="Andreopoulos B."/>
            <person name="Lipzen A."/>
            <person name="Chen C."/>
            <person name="Yan M."/>
            <person name="Daum C."/>
            <person name="Ng V."/>
            <person name="Clum A."/>
            <person name="Steindorff A."/>
            <person name="Ohm R.A."/>
            <person name="Martin F."/>
            <person name="Silar P."/>
            <person name="Natvig D.O."/>
            <person name="Lalanne C."/>
            <person name="Gautier V."/>
            <person name="Ament-Velasquez S.L."/>
            <person name="Kruys A."/>
            <person name="Hutchinson M.I."/>
            <person name="Powell A.J."/>
            <person name="Barry K."/>
            <person name="Miller A.N."/>
            <person name="Grigoriev I.V."/>
            <person name="Debuchy R."/>
            <person name="Gladieux P."/>
            <person name="Hiltunen Thoren M."/>
            <person name="Johannesson H."/>
        </authorList>
    </citation>
    <scope>NUCLEOTIDE SEQUENCE</scope>
    <source>
        <strain evidence="1">CBS 731.68</strain>
    </source>
</reference>
<evidence type="ECO:0000313" key="2">
    <source>
        <dbReference type="Proteomes" id="UP001302602"/>
    </source>
</evidence>
<sequence length="83" mass="9283">MTKPRQDGCSCFLVQLPVCLSFIIAHRLVACVRDLLDERRQFYTGGEVSQVVLTSGLVSSYLYCTCTIQPWFVCSFSVADGRP</sequence>
<dbReference type="Proteomes" id="UP001302602">
    <property type="component" value="Unassembled WGS sequence"/>
</dbReference>
<protein>
    <submittedName>
        <fullName evidence="1">Uncharacterized protein</fullName>
    </submittedName>
</protein>
<keyword evidence="2" id="KW-1185">Reference proteome</keyword>
<reference evidence="1" key="2">
    <citation type="submission" date="2023-05" db="EMBL/GenBank/DDBJ databases">
        <authorList>
            <consortium name="Lawrence Berkeley National Laboratory"/>
            <person name="Steindorff A."/>
            <person name="Hensen N."/>
            <person name="Bonometti L."/>
            <person name="Westerberg I."/>
            <person name="Brannstrom I.O."/>
            <person name="Guillou S."/>
            <person name="Cros-Aarteil S."/>
            <person name="Calhoun S."/>
            <person name="Haridas S."/>
            <person name="Kuo A."/>
            <person name="Mondo S."/>
            <person name="Pangilinan J."/>
            <person name="Riley R."/>
            <person name="Labutti K."/>
            <person name="Andreopoulos B."/>
            <person name="Lipzen A."/>
            <person name="Chen C."/>
            <person name="Yanf M."/>
            <person name="Daum C."/>
            <person name="Ng V."/>
            <person name="Clum A."/>
            <person name="Ohm R."/>
            <person name="Martin F."/>
            <person name="Silar P."/>
            <person name="Natvig D."/>
            <person name="Lalanne C."/>
            <person name="Gautier V."/>
            <person name="Ament-Velasquez S.L."/>
            <person name="Kruys A."/>
            <person name="Hutchinson M.I."/>
            <person name="Powell A.J."/>
            <person name="Barry K."/>
            <person name="Miller A.N."/>
            <person name="Grigoriev I.V."/>
            <person name="Debuchy R."/>
            <person name="Gladieux P."/>
            <person name="Thoren M.H."/>
            <person name="Johannesson H."/>
        </authorList>
    </citation>
    <scope>NUCLEOTIDE SEQUENCE</scope>
    <source>
        <strain evidence="1">CBS 731.68</strain>
    </source>
</reference>
<organism evidence="1 2">
    <name type="scientific">Parathielavia appendiculata</name>
    <dbReference type="NCBI Taxonomy" id="2587402"/>
    <lineage>
        <taxon>Eukaryota</taxon>
        <taxon>Fungi</taxon>
        <taxon>Dikarya</taxon>
        <taxon>Ascomycota</taxon>
        <taxon>Pezizomycotina</taxon>
        <taxon>Sordariomycetes</taxon>
        <taxon>Sordariomycetidae</taxon>
        <taxon>Sordariales</taxon>
        <taxon>Chaetomiaceae</taxon>
        <taxon>Parathielavia</taxon>
    </lineage>
</organism>
<accession>A0AAN6TWE7</accession>
<name>A0AAN6TWE7_9PEZI</name>
<gene>
    <name evidence="1" type="ORF">N657DRAFT_94652</name>
</gene>
<evidence type="ECO:0000313" key="1">
    <source>
        <dbReference type="EMBL" id="KAK4121754.1"/>
    </source>
</evidence>
<dbReference type="RefSeq" id="XP_062645525.1">
    <property type="nucleotide sequence ID" value="XM_062797610.1"/>
</dbReference>
<comment type="caution">
    <text evidence="1">The sequence shown here is derived from an EMBL/GenBank/DDBJ whole genome shotgun (WGS) entry which is preliminary data.</text>
</comment>
<proteinExistence type="predicted"/>
<dbReference type="EMBL" id="MU853232">
    <property type="protein sequence ID" value="KAK4121754.1"/>
    <property type="molecule type" value="Genomic_DNA"/>
</dbReference>
<dbReference type="AlphaFoldDB" id="A0AAN6TWE7"/>